<organism evidence="1 2">
    <name type="scientific">Micromonospora sonneratiae</name>
    <dbReference type="NCBI Taxonomy" id="1184706"/>
    <lineage>
        <taxon>Bacteria</taxon>
        <taxon>Bacillati</taxon>
        <taxon>Actinomycetota</taxon>
        <taxon>Actinomycetes</taxon>
        <taxon>Micromonosporales</taxon>
        <taxon>Micromonosporaceae</taxon>
        <taxon>Micromonospora</taxon>
    </lineage>
</organism>
<dbReference type="Proteomes" id="UP001597260">
    <property type="component" value="Unassembled WGS sequence"/>
</dbReference>
<dbReference type="EMBL" id="JBHTMP010000008">
    <property type="protein sequence ID" value="MFD1320910.1"/>
    <property type="molecule type" value="Genomic_DNA"/>
</dbReference>
<sequence>MSTDGTGAAEQHRPVPAEHLPLRPLWLCRRCGQPWPCGRARLVLVAEYRDNTVGLFLYLAGLLYEAIDDLHQLDPSTGGDVKGLFDRFLGWPARHHGGAESPR</sequence>
<protein>
    <recommendedName>
        <fullName evidence="3">Flavin reductase</fullName>
    </recommendedName>
</protein>
<comment type="caution">
    <text evidence="1">The sequence shown here is derived from an EMBL/GenBank/DDBJ whole genome shotgun (WGS) entry which is preliminary data.</text>
</comment>
<gene>
    <name evidence="1" type="ORF">ACFQ4H_07390</name>
</gene>
<name>A0ABW3YAL5_9ACTN</name>
<reference evidence="2" key="1">
    <citation type="journal article" date="2019" name="Int. J. Syst. Evol. Microbiol.">
        <title>The Global Catalogue of Microorganisms (GCM) 10K type strain sequencing project: providing services to taxonomists for standard genome sequencing and annotation.</title>
        <authorList>
            <consortium name="The Broad Institute Genomics Platform"/>
            <consortium name="The Broad Institute Genome Sequencing Center for Infectious Disease"/>
            <person name="Wu L."/>
            <person name="Ma J."/>
        </authorList>
    </citation>
    <scope>NUCLEOTIDE SEQUENCE [LARGE SCALE GENOMIC DNA]</scope>
    <source>
        <strain evidence="2">JCM 31037</strain>
    </source>
</reference>
<evidence type="ECO:0008006" key="3">
    <source>
        <dbReference type="Google" id="ProtNLM"/>
    </source>
</evidence>
<keyword evidence="2" id="KW-1185">Reference proteome</keyword>
<accession>A0ABW3YAL5</accession>
<evidence type="ECO:0000313" key="1">
    <source>
        <dbReference type="EMBL" id="MFD1320910.1"/>
    </source>
</evidence>
<dbReference type="RefSeq" id="WP_377568380.1">
    <property type="nucleotide sequence ID" value="NZ_JBHTMP010000008.1"/>
</dbReference>
<evidence type="ECO:0000313" key="2">
    <source>
        <dbReference type="Proteomes" id="UP001597260"/>
    </source>
</evidence>
<proteinExistence type="predicted"/>